<feature type="transmembrane region" description="Helical" evidence="1">
    <location>
        <begin position="2553"/>
        <end position="2578"/>
    </location>
</feature>
<keyword evidence="1" id="KW-1133">Transmembrane helix</keyword>
<feature type="transmembrane region" description="Helical" evidence="1">
    <location>
        <begin position="2689"/>
        <end position="2710"/>
    </location>
</feature>
<feature type="transmembrane region" description="Helical" evidence="1">
    <location>
        <begin position="2461"/>
        <end position="2479"/>
    </location>
</feature>
<dbReference type="PANTHER" id="PTHR11319:SF35">
    <property type="entry name" value="OUTER MEMBRANE PROTEIN PMPC-RELATED"/>
    <property type="match status" value="1"/>
</dbReference>
<feature type="transmembrane region" description="Helical" evidence="1">
    <location>
        <begin position="2617"/>
        <end position="2643"/>
    </location>
</feature>
<feature type="transmembrane region" description="Helical" evidence="1">
    <location>
        <begin position="2507"/>
        <end position="2527"/>
    </location>
</feature>
<feature type="transmembrane region" description="Helical" evidence="1">
    <location>
        <begin position="2354"/>
        <end position="2372"/>
    </location>
</feature>
<comment type="caution">
    <text evidence="2">The sequence shown here is derived from an EMBL/GenBank/DDBJ whole genome shotgun (WGS) entry which is preliminary data.</text>
</comment>
<dbReference type="OMA" id="FTEEICY"/>
<sequence length="2810" mass="325188">MPLDPLYQVLHTQIYFNDDNLTWKNGFSYGIWSKYNPLSITSQVGPVGLQESNCFQLHNAVQIDNQSLNLIYYDCLDYESKTISKTLQFINNKNEQHKIQTQLEIFNYEDVWYFLGISGTPKLNQLEIILFSLIEVLHSDILSMSYPYQDQEIQLTFGGSLIVLDSKIESIQYGTKFSYFPGSIVLRKFQIEGMSPGLGLVESAKIVLGKNTYCQCTENNKNKITDSDLNYLDYGTYISENLNCDSFFLSGWIRIQEIINQDDDFQYQFIKLGLNYENQKFSNLNLSPFTLPYKISSVAKKIIITTYSYKFPIVTLDFLDDPFLIVTEFDVINDLTLWHNFQIQVKENQMNIQIKFLEKQNVYEFQESFNVIQFKQNQFKLLYGNCQQLDTNFLKVQIRDVTFTICEDLFTQQICHPSCQDCDGPTNRDYLSCPIDSNRSYLNERKACICPINTIDFGICHSYQDSKLIIVQQFQQSDQCKYGYFKYDQECCKCPSIIREHLLTCLECLRNPEEWSKDPQCKTDIYINPNGDIEKSYYDESNNNFVFEGINIQYCYSCQNKGIDSIENIFTDFSIIIEEFKNLCFNEQPNCYSCQLFACQQCYVSESGLKCSRCTYQAVLTDGFCTYVNSDIRNTCVSPYYISSTFECKYCPIENCKYCFEFQKNESLIRCTLYKDFEEFINDEIIQIGCALCEENYIFDFNQGLCLYQKPQIINCLRSYINFQGQAVCTLSSFSDFSISPEIINCQKYQMNCQQCLLTPDEKIQCIICEPGYKNSIQTGTCFQHKIDNAIIVMEGDFYENNAWSWFIQSFMMRFLPNNYYYPLRTTQTSAIVAMPTKCTQGYDLSIYSQCVKQCSQDCQKREKSYENFICQKCPPNYFNIPIRKQEDGQCITCPQLCEVCRNREQSEIKKLQPSFQLSENNKIYTMICLKPIKDINVVIDSYTQIAKYCFFDDCQTHFSLIFTSDDIFESCENQVGDIFTHYEDSSINIEYCNSVGVDQITIDYTFYNEFTEEICYLFCPLIYWTNLKTKIFALNSTNLKINSKSSCLINLSSSNSCDGIYKCSAFILENHKNKIGLKLHEVLLQDSVIRNNTIFLSEFFSNITVKGLRLKRLTLENSQLFNLEYSKFEGYIEIETLLIENCILNNSNLFNFANNKFIILIQKVTINQCQIYNSSFFQFVSNNSKFINFVYLTNVTITNSNFVNSYLINSDNYFNLNLQNLEFNMNDVRFSTVIFFDFNLELSNVQTNQNTFIQSQFIKIKNALSQDKLFCIINNYQARENILQDAILFLIFSSLTKNTIVFQISDIYISELDRADKTNTQLQLFKIHSTKFYLQNAVIQNTRNCLVFYIIENEEVFMKNVTFQSTQSTQRVPLNLKCWEALDFKNAQFLQLLGFSKLILKDVDINNQFSSIYSQIQVNFGRQFFNYSFGRVELSNIRFEKNILIQKEKADLFSLLAIYSYDELLIFIDKIQFKSNFLHQFIDNPLETQAGLIYIQSLLSNVEIHSLFCELNAVTNSSNSFITINSYSIQITNYQVFNHNILPQELWESYFGIKFNQDLDQEDINLAVQNSFKILNKGGAGQIIASIFSCTNCYFQNILAFQSAIFEIQTQNQGDIVLNNIAAYNIETNLHSISSTGCIAVYSQNSILNLKIVQGKFENILNRMSSTILTVQTSVQGNKINLGDIQIINCISLMNQFFSIQFNTLSQQSNIVNVQNFKAIQKQEFLIKYFGKIGIISQSEISNIIGNTNAVIAIDGGSIQIRKFLIEGIFLSPILKFNNLVKLKMKECWFSQTQTAYPFNLISISQTEKIKSIIYLDRVQIIKNSAYSVNSSVVYFQKYIDSSNQGCVLENNLINQEDKIYLNDFIESVIELAQKSSSLMQISMNSIEHSLILSKVDIQDNICKYCYKGIIYLQIENCNLLKIQDLNCGFNIINEYGCLNIAVNSQLYPKIQIKDSNFIKNKASIGAAIMASNIFLKLENSYVLGNQATISGGGIHLFAINSALLIKQTIILSNKASEGGGIYLAGDNKLNDLNFVLSCLLFNDATSYGNNLVETPNHLALFINGKEMLSLSQIQNNTQTNIMNLKPYNIIQQGKNKISNTLMLPSNQQIQSYLLYQPQSQRYFTYISDFSLFFMNSRNEQDFKKVNSTCRISQQKILKEKQSNNGQLEQKAAIEYDNQNNNFDLSLLSFSLDPYFDTYDHFLIYFNCQTGNSQKEFGYIIKTKGFLCQLGEFYVDNGCQICSSNQGFYSVTYNTTKCSVFDKTKFFSITSNKIQLLEGYWRPNMLSDSVDYCFKNPKFCEGGWNTGDELCSVGHIGGLCEECDTQNIRGSGKFIKTSQDQSCLSCYGDQDSILPFILTTIWALLSIILSLKSINTSNQLFTSLKLRERHFLIIFKLSQDHESVFLKMLLNYLWIYSVIFTFNISFSFSFIFVDQASNTSYFMANNLDCYLSDLEEISLIYSRIITMLVLMLFQFLLIQKLSLIHFYLTKQAPQQQYNYDTISNTLIYLYVSNFGGLIKMLCSVISKREISDLSFIQGDVSLEFWSPTHYKWMIAFIFPGLGIFCLLIPFSLFSLMYRLRDQFESMKLRRHISYLFNEYDGKNYFWELIKLTKKTIIILVLTYFEIQVLLKASLLGLCLLLYQLLAVEYKPYNISKLNHLDLQAGQICSITIFLAAAKYVCEQQNNQVLSIQLQIVIIILCIILCYPFVKGIILAYKKKYYVLLLASLKNLFKKIKSKSKLANLFKQLWKQQKSKESRLKKNLMKLKNVSKSSIKMRRQIVVNLRTTTESDQNSKLKSEKMLIAFKPEI</sequence>
<accession>A0A8S1V5L8</accession>
<keyword evidence="3" id="KW-1185">Reference proteome</keyword>
<evidence type="ECO:0000313" key="2">
    <source>
        <dbReference type="EMBL" id="CAD8172201.1"/>
    </source>
</evidence>
<dbReference type="OrthoDB" id="77931at2759"/>
<gene>
    <name evidence="2" type="ORF">POCTA_138.1.T0590253</name>
</gene>
<proteinExistence type="predicted"/>
<protein>
    <recommendedName>
        <fullName evidence="4">Transmembrane protein</fullName>
    </recommendedName>
</protein>
<dbReference type="EMBL" id="CAJJDP010000058">
    <property type="protein sequence ID" value="CAD8172201.1"/>
    <property type="molecule type" value="Genomic_DNA"/>
</dbReference>
<evidence type="ECO:0008006" key="4">
    <source>
        <dbReference type="Google" id="ProtNLM"/>
    </source>
</evidence>
<organism evidence="2 3">
    <name type="scientific">Paramecium octaurelia</name>
    <dbReference type="NCBI Taxonomy" id="43137"/>
    <lineage>
        <taxon>Eukaryota</taxon>
        <taxon>Sar</taxon>
        <taxon>Alveolata</taxon>
        <taxon>Ciliophora</taxon>
        <taxon>Intramacronucleata</taxon>
        <taxon>Oligohymenophorea</taxon>
        <taxon>Peniculida</taxon>
        <taxon>Parameciidae</taxon>
        <taxon>Paramecium</taxon>
    </lineage>
</organism>
<reference evidence="2" key="1">
    <citation type="submission" date="2021-01" db="EMBL/GenBank/DDBJ databases">
        <authorList>
            <consortium name="Genoscope - CEA"/>
            <person name="William W."/>
        </authorList>
    </citation>
    <scope>NUCLEOTIDE SEQUENCE</scope>
</reference>
<evidence type="ECO:0000313" key="3">
    <source>
        <dbReference type="Proteomes" id="UP000683925"/>
    </source>
</evidence>
<feature type="transmembrane region" description="Helical" evidence="1">
    <location>
        <begin position="2414"/>
        <end position="2434"/>
    </location>
</feature>
<dbReference type="PANTHER" id="PTHR11319">
    <property type="entry name" value="G PROTEIN-COUPLED RECEPTOR-RELATED"/>
    <property type="match status" value="1"/>
</dbReference>
<name>A0A8S1V5L8_PAROT</name>
<dbReference type="Proteomes" id="UP000683925">
    <property type="component" value="Unassembled WGS sequence"/>
</dbReference>
<feature type="transmembrane region" description="Helical" evidence="1">
    <location>
        <begin position="2663"/>
        <end position="2682"/>
    </location>
</feature>
<keyword evidence="1" id="KW-0472">Membrane</keyword>
<evidence type="ECO:0000256" key="1">
    <source>
        <dbReference type="SAM" id="Phobius"/>
    </source>
</evidence>
<keyword evidence="1" id="KW-0812">Transmembrane</keyword>